<dbReference type="Proteomes" id="UP001605036">
    <property type="component" value="Unassembled WGS sequence"/>
</dbReference>
<organism evidence="2 3">
    <name type="scientific">Riccia fluitans</name>
    <dbReference type="NCBI Taxonomy" id="41844"/>
    <lineage>
        <taxon>Eukaryota</taxon>
        <taxon>Viridiplantae</taxon>
        <taxon>Streptophyta</taxon>
        <taxon>Embryophyta</taxon>
        <taxon>Marchantiophyta</taxon>
        <taxon>Marchantiopsida</taxon>
        <taxon>Marchantiidae</taxon>
        <taxon>Marchantiales</taxon>
        <taxon>Ricciaceae</taxon>
        <taxon>Riccia</taxon>
    </lineage>
</organism>
<dbReference type="EMBL" id="JBHFFA010000003">
    <property type="protein sequence ID" value="KAL2635198.1"/>
    <property type="molecule type" value="Genomic_DNA"/>
</dbReference>
<dbReference type="InterPro" id="IPR029058">
    <property type="entry name" value="AB_hydrolase_fold"/>
</dbReference>
<evidence type="ECO:0000313" key="2">
    <source>
        <dbReference type="EMBL" id="KAL2635198.1"/>
    </source>
</evidence>
<dbReference type="InterPro" id="IPR022742">
    <property type="entry name" value="Hydrolase_4"/>
</dbReference>
<name>A0ABD1YXF3_9MARC</name>
<keyword evidence="3" id="KW-1185">Reference proteome</keyword>
<dbReference type="Pfam" id="PF12146">
    <property type="entry name" value="Hydrolase_4"/>
    <property type="match status" value="1"/>
</dbReference>
<proteinExistence type="predicted"/>
<feature type="domain" description="Serine aminopeptidase S33" evidence="1">
    <location>
        <begin position="132"/>
        <end position="241"/>
    </location>
</feature>
<sequence length="359" mass="39203">MAMNLSCYRGGLGSGGTWLPPAHGERRARSPATADLNYCNGSGWSNLSSVSFRIGDSIGPRSVSFYLDVSRAALCVISRRRRSESCSRPRIVNCSKMTETEIIPPPGISKSVIIPNSYGERLAGILDDTGSKELCILCHGLRSSKRSTTLGVIASTLVTAGFSTFRFDFSGNGESGGEFSYGNYWKEVEDLRAVIQYWRDNEREITAIVGHSKGGNAVILYASKYGDVKTVVSASSRFDLTVGQRERFGDAGMRKLEQNGYLDVKDRLGTYRVTLKSLQDRLSTDMGEGAKSISQDCRVLIIHGTADEVVKVEDASSFADRIPNNVLRIFDGANHSFDGQREHLGAVVLNFIQGNLSKI</sequence>
<dbReference type="PANTHER" id="PTHR42886:SF53">
    <property type="entry name" value="ALPHA_BETA-HYDROLASES SUPERFAMILY PROTEIN"/>
    <property type="match status" value="1"/>
</dbReference>
<comment type="caution">
    <text evidence="2">The sequence shown here is derived from an EMBL/GenBank/DDBJ whole genome shotgun (WGS) entry which is preliminary data.</text>
</comment>
<evidence type="ECO:0000313" key="3">
    <source>
        <dbReference type="Proteomes" id="UP001605036"/>
    </source>
</evidence>
<dbReference type="Gene3D" id="3.40.50.1820">
    <property type="entry name" value="alpha/beta hydrolase"/>
    <property type="match status" value="1"/>
</dbReference>
<dbReference type="AlphaFoldDB" id="A0ABD1YXF3"/>
<gene>
    <name evidence="2" type="ORF">R1flu_006677</name>
</gene>
<protein>
    <recommendedName>
        <fullName evidence="1">Serine aminopeptidase S33 domain-containing protein</fullName>
    </recommendedName>
</protein>
<reference evidence="2 3" key="1">
    <citation type="submission" date="2024-09" db="EMBL/GenBank/DDBJ databases">
        <title>Chromosome-scale assembly of Riccia fluitans.</title>
        <authorList>
            <person name="Paukszto L."/>
            <person name="Sawicki J."/>
            <person name="Karawczyk K."/>
            <person name="Piernik-Szablinska J."/>
            <person name="Szczecinska M."/>
            <person name="Mazdziarz M."/>
        </authorList>
    </citation>
    <scope>NUCLEOTIDE SEQUENCE [LARGE SCALE GENOMIC DNA]</scope>
    <source>
        <strain evidence="2">Rf_01</strain>
        <tissue evidence="2">Aerial parts of the thallus</tissue>
    </source>
</reference>
<evidence type="ECO:0000259" key="1">
    <source>
        <dbReference type="Pfam" id="PF12146"/>
    </source>
</evidence>
<accession>A0ABD1YXF3</accession>
<dbReference type="SUPFAM" id="SSF53474">
    <property type="entry name" value="alpha/beta-Hydrolases"/>
    <property type="match status" value="1"/>
</dbReference>
<dbReference type="PANTHER" id="PTHR42886">
    <property type="entry name" value="RE40534P-RELATED"/>
    <property type="match status" value="1"/>
</dbReference>